<keyword evidence="2" id="KW-0012">Acyltransferase</keyword>
<dbReference type="Gene3D" id="3.40.630.30">
    <property type="match status" value="1"/>
</dbReference>
<dbReference type="InterPro" id="IPR000182">
    <property type="entry name" value="GNAT_dom"/>
</dbReference>
<dbReference type="Pfam" id="PF00583">
    <property type="entry name" value="Acetyltransf_1"/>
    <property type="match status" value="1"/>
</dbReference>
<protein>
    <recommendedName>
        <fullName evidence="3">N-acetyltransferase domain-containing protein</fullName>
    </recommendedName>
</protein>
<proteinExistence type="predicted"/>
<dbReference type="InterPro" id="IPR016181">
    <property type="entry name" value="Acyl_CoA_acyltransferase"/>
</dbReference>
<sequence length="141" mass="15824">MQSEHLPDVLRIEQASYPDPWSHASFSKELGSSPPSLAIVARRDEAVVGYVVAWLVLDEAHIGNVAVAPETRRQGIGHMMMEWLQGHAIEQGCTCSTLEVRDSNTAAKQLYTQLGYLTVGRRQQYYRNPREDAIVMVKTIK</sequence>
<dbReference type="PROSITE" id="PS51186">
    <property type="entry name" value="GNAT"/>
    <property type="match status" value="1"/>
</dbReference>
<feature type="domain" description="N-acetyltransferase" evidence="3">
    <location>
        <begin position="1"/>
        <end position="141"/>
    </location>
</feature>
<keyword evidence="1" id="KW-0808">Transferase</keyword>
<dbReference type="AlphaFoldDB" id="A0A382FTS7"/>
<dbReference type="SUPFAM" id="SSF55729">
    <property type="entry name" value="Acyl-CoA N-acyltransferases (Nat)"/>
    <property type="match status" value="1"/>
</dbReference>
<reference evidence="4" key="1">
    <citation type="submission" date="2018-05" db="EMBL/GenBank/DDBJ databases">
        <authorList>
            <person name="Lanie J.A."/>
            <person name="Ng W.-L."/>
            <person name="Kazmierczak K.M."/>
            <person name="Andrzejewski T.M."/>
            <person name="Davidsen T.M."/>
            <person name="Wayne K.J."/>
            <person name="Tettelin H."/>
            <person name="Glass J.I."/>
            <person name="Rusch D."/>
            <person name="Podicherti R."/>
            <person name="Tsui H.-C.T."/>
            <person name="Winkler M.E."/>
        </authorList>
    </citation>
    <scope>NUCLEOTIDE SEQUENCE</scope>
</reference>
<accession>A0A382FTS7</accession>
<dbReference type="PANTHER" id="PTHR43877">
    <property type="entry name" value="AMINOALKYLPHOSPHONATE N-ACETYLTRANSFERASE-RELATED-RELATED"/>
    <property type="match status" value="1"/>
</dbReference>
<dbReference type="InterPro" id="IPR006464">
    <property type="entry name" value="AcTrfase_RimI/Ard1"/>
</dbReference>
<name>A0A382FTS7_9ZZZZ</name>
<organism evidence="4">
    <name type="scientific">marine metagenome</name>
    <dbReference type="NCBI Taxonomy" id="408172"/>
    <lineage>
        <taxon>unclassified sequences</taxon>
        <taxon>metagenomes</taxon>
        <taxon>ecological metagenomes</taxon>
    </lineage>
</organism>
<evidence type="ECO:0000313" key="4">
    <source>
        <dbReference type="EMBL" id="SVB65577.1"/>
    </source>
</evidence>
<evidence type="ECO:0000256" key="1">
    <source>
        <dbReference type="ARBA" id="ARBA00022679"/>
    </source>
</evidence>
<dbReference type="GO" id="GO:0008080">
    <property type="term" value="F:N-acetyltransferase activity"/>
    <property type="evidence" value="ECO:0007669"/>
    <property type="project" value="InterPro"/>
</dbReference>
<dbReference type="InterPro" id="IPR050832">
    <property type="entry name" value="Bact_Acetyltransf"/>
</dbReference>
<gene>
    <name evidence="4" type="ORF">METZ01_LOCUS218431</name>
</gene>
<dbReference type="NCBIfam" id="TIGR01575">
    <property type="entry name" value="rimI"/>
    <property type="match status" value="1"/>
</dbReference>
<dbReference type="EMBL" id="UINC01051428">
    <property type="protein sequence ID" value="SVB65577.1"/>
    <property type="molecule type" value="Genomic_DNA"/>
</dbReference>
<evidence type="ECO:0000259" key="3">
    <source>
        <dbReference type="PROSITE" id="PS51186"/>
    </source>
</evidence>
<evidence type="ECO:0000256" key="2">
    <source>
        <dbReference type="ARBA" id="ARBA00023315"/>
    </source>
</evidence>
<dbReference type="CDD" id="cd04301">
    <property type="entry name" value="NAT_SF"/>
    <property type="match status" value="1"/>
</dbReference>
<dbReference type="PANTHER" id="PTHR43877:SF2">
    <property type="entry name" value="AMINOALKYLPHOSPHONATE N-ACETYLTRANSFERASE-RELATED"/>
    <property type="match status" value="1"/>
</dbReference>